<keyword evidence="6" id="KW-0732">Signal</keyword>
<dbReference type="InterPro" id="IPR018247">
    <property type="entry name" value="EF_Hand_1_Ca_BS"/>
</dbReference>
<feature type="chain" id="PRO_5022936057" evidence="6">
    <location>
        <begin position="22"/>
        <end position="222"/>
    </location>
</feature>
<evidence type="ECO:0000256" key="4">
    <source>
        <dbReference type="ARBA" id="ARBA00023754"/>
    </source>
</evidence>
<feature type="domain" description="EF-hand" evidence="7">
    <location>
        <begin position="118"/>
        <end position="153"/>
    </location>
</feature>
<dbReference type="Gene3D" id="1.10.238.10">
    <property type="entry name" value="EF-hand"/>
    <property type="match status" value="1"/>
</dbReference>
<feature type="domain" description="EF-hand" evidence="7">
    <location>
        <begin position="159"/>
        <end position="194"/>
    </location>
</feature>
<evidence type="ECO:0000313" key="8">
    <source>
        <dbReference type="EMBL" id="TWW78386.1"/>
    </source>
</evidence>
<gene>
    <name evidence="8" type="ORF">D4764_11G0005070</name>
</gene>
<dbReference type="Proteomes" id="UP000324091">
    <property type="component" value="Chromosome 11"/>
</dbReference>
<dbReference type="GO" id="GO:0005509">
    <property type="term" value="F:calcium ion binding"/>
    <property type="evidence" value="ECO:0007669"/>
    <property type="project" value="InterPro"/>
</dbReference>
<keyword evidence="1" id="KW-0479">Metal-binding</keyword>
<evidence type="ECO:0000259" key="7">
    <source>
        <dbReference type="PROSITE" id="PS50222"/>
    </source>
</evidence>
<evidence type="ECO:0000256" key="6">
    <source>
        <dbReference type="SAM" id="SignalP"/>
    </source>
</evidence>
<protein>
    <submittedName>
        <fullName evidence="8">B type 1 Protein phosphatase 2</fullName>
    </submittedName>
</protein>
<feature type="signal peptide" evidence="6">
    <location>
        <begin position="1"/>
        <end position="21"/>
    </location>
</feature>
<comment type="caution">
    <text evidence="8">The sequence shown here is derived from an EMBL/GenBank/DDBJ whole genome shotgun (WGS) entry which is preliminary data.</text>
</comment>
<evidence type="ECO:0000256" key="1">
    <source>
        <dbReference type="ARBA" id="ARBA00022723"/>
    </source>
</evidence>
<dbReference type="PROSITE" id="PS50222">
    <property type="entry name" value="EF_HAND_2"/>
    <property type="match status" value="3"/>
</dbReference>
<proteinExistence type="inferred from homology"/>
<dbReference type="FunFam" id="1.10.238.10:FF:000047">
    <property type="entry name" value="Calcineurin subunit B type 1"/>
    <property type="match status" value="1"/>
</dbReference>
<dbReference type="EMBL" id="RHFK02000003">
    <property type="protein sequence ID" value="TWW78386.1"/>
    <property type="molecule type" value="Genomic_DNA"/>
</dbReference>
<comment type="function">
    <text evidence="4">Regulatory subunit of calcineurin, a calcium-dependent, calmodulin stimulated protein phosphatase. Confers calcium sensitivity.</text>
</comment>
<name>A0A5C6PHL5_9TELE</name>
<evidence type="ECO:0000256" key="5">
    <source>
        <dbReference type="ARBA" id="ARBA00023774"/>
    </source>
</evidence>
<evidence type="ECO:0000256" key="2">
    <source>
        <dbReference type="ARBA" id="ARBA00022737"/>
    </source>
</evidence>
<evidence type="ECO:0000256" key="3">
    <source>
        <dbReference type="ARBA" id="ARBA00022837"/>
    </source>
</evidence>
<dbReference type="SMART" id="SM00054">
    <property type="entry name" value="EFh"/>
    <property type="match status" value="4"/>
</dbReference>
<reference evidence="8 9" key="1">
    <citation type="submission" date="2019-04" db="EMBL/GenBank/DDBJ databases">
        <title>Chromosome genome assembly for Takifugu flavidus.</title>
        <authorList>
            <person name="Xiao S."/>
        </authorList>
    </citation>
    <scope>NUCLEOTIDE SEQUENCE [LARGE SCALE GENOMIC DNA]</scope>
    <source>
        <strain evidence="8">HTHZ2018</strain>
        <tissue evidence="8">Muscle</tissue>
    </source>
</reference>
<keyword evidence="9" id="KW-1185">Reference proteome</keyword>
<dbReference type="CDD" id="cd00051">
    <property type="entry name" value="EFh"/>
    <property type="match status" value="1"/>
</dbReference>
<comment type="similarity">
    <text evidence="5">Belongs to the calcineurin regulatory subunit family.</text>
</comment>
<dbReference type="SUPFAM" id="SSF47473">
    <property type="entry name" value="EF-hand"/>
    <property type="match status" value="1"/>
</dbReference>
<sequence>MHWLFFYPLWTFSSFVPLSCCLWVSEQTYLTCAHLKRCCSFDDPGVDADEIKRLGKRFKKLDLDNSGSLSVEEFMSLPELQQNPLVQRVIDIFDTDGNGEVDFKEFIEGVSQFSVKGDKEQKLRFAFRIYDMDKDGYISNGELFQVLKMMVGNNLKDTQLQQIVDKTIINADKDGDGRISFEEFCAVSLSPGWVFWGLMPQVGEETWPSPIVSFKRQNYPCS</sequence>
<dbReference type="PROSITE" id="PS00018">
    <property type="entry name" value="EF_HAND_1"/>
    <property type="match status" value="3"/>
</dbReference>
<dbReference type="InterPro" id="IPR002048">
    <property type="entry name" value="EF_hand_dom"/>
</dbReference>
<accession>A0A5C6PHL5</accession>
<feature type="domain" description="EF-hand" evidence="7">
    <location>
        <begin position="81"/>
        <end position="116"/>
    </location>
</feature>
<dbReference type="InterPro" id="IPR011992">
    <property type="entry name" value="EF-hand-dom_pair"/>
</dbReference>
<dbReference type="PRINTS" id="PR01697">
    <property type="entry name" value="PARVALBUMIN"/>
</dbReference>
<keyword evidence="3" id="KW-0106">Calcium</keyword>
<evidence type="ECO:0000313" key="9">
    <source>
        <dbReference type="Proteomes" id="UP000324091"/>
    </source>
</evidence>
<dbReference type="AlphaFoldDB" id="A0A5C6PHL5"/>
<dbReference type="Pfam" id="PF13499">
    <property type="entry name" value="EF-hand_7"/>
    <property type="match status" value="2"/>
</dbReference>
<organism evidence="8 9">
    <name type="scientific">Takifugu flavidus</name>
    <name type="common">sansaifugu</name>
    <dbReference type="NCBI Taxonomy" id="433684"/>
    <lineage>
        <taxon>Eukaryota</taxon>
        <taxon>Metazoa</taxon>
        <taxon>Chordata</taxon>
        <taxon>Craniata</taxon>
        <taxon>Vertebrata</taxon>
        <taxon>Euteleostomi</taxon>
        <taxon>Actinopterygii</taxon>
        <taxon>Neopterygii</taxon>
        <taxon>Teleostei</taxon>
        <taxon>Neoteleostei</taxon>
        <taxon>Acanthomorphata</taxon>
        <taxon>Eupercaria</taxon>
        <taxon>Tetraodontiformes</taxon>
        <taxon>Tetradontoidea</taxon>
        <taxon>Tetraodontidae</taxon>
        <taxon>Takifugu</taxon>
    </lineage>
</organism>
<dbReference type="PANTHER" id="PTHR45942">
    <property type="entry name" value="PROTEIN PHOSPATASE 3 REGULATORY SUBUNIT B ALPHA ISOFORM TYPE 1"/>
    <property type="match status" value="1"/>
</dbReference>
<keyword evidence="2" id="KW-0677">Repeat</keyword>